<keyword evidence="2" id="KW-0812">Transmembrane</keyword>
<feature type="coiled-coil region" evidence="1">
    <location>
        <begin position="179"/>
        <end position="234"/>
    </location>
</feature>
<gene>
    <name evidence="4" type="ORF">SAMN02927937_01430</name>
</gene>
<reference evidence="4 5" key="1">
    <citation type="submission" date="2016-10" db="EMBL/GenBank/DDBJ databases">
        <authorList>
            <person name="de Groot N.N."/>
        </authorList>
    </citation>
    <scope>NUCLEOTIDE SEQUENCE [LARGE SCALE GENOMIC DNA]</scope>
    <source>
        <strain evidence="4 5">CGMCC 1.10825</strain>
    </source>
</reference>
<dbReference type="AlphaFoldDB" id="A0A1H6KYS0"/>
<evidence type="ECO:0000313" key="5">
    <source>
        <dbReference type="Proteomes" id="UP000199634"/>
    </source>
</evidence>
<dbReference type="Proteomes" id="UP000199634">
    <property type="component" value="Unassembled WGS sequence"/>
</dbReference>
<dbReference type="EMBL" id="FNXE01000017">
    <property type="protein sequence ID" value="SEH78816.1"/>
    <property type="molecule type" value="Genomic_DNA"/>
</dbReference>
<accession>A0A1H6KYS0</accession>
<dbReference type="Pfam" id="PF22827">
    <property type="entry name" value="GldL_N"/>
    <property type="match status" value="1"/>
</dbReference>
<protein>
    <submittedName>
        <fullName evidence="4">Gliding motility-associated protein GldL</fullName>
    </submittedName>
</protein>
<keyword evidence="5" id="KW-1185">Reference proteome</keyword>
<dbReference type="RefSeq" id="WP_091098141.1">
    <property type="nucleotide sequence ID" value="NZ_FNXE01000017.1"/>
</dbReference>
<name>A0A1H6KYS0_9FLAO</name>
<evidence type="ECO:0000256" key="2">
    <source>
        <dbReference type="SAM" id="Phobius"/>
    </source>
</evidence>
<evidence type="ECO:0000313" key="4">
    <source>
        <dbReference type="EMBL" id="SEH78816.1"/>
    </source>
</evidence>
<dbReference type="STRING" id="1159016.SAMN02927937_01430"/>
<evidence type="ECO:0000259" key="3">
    <source>
        <dbReference type="Pfam" id="PF22827"/>
    </source>
</evidence>
<keyword evidence="1" id="KW-0175">Coiled coil</keyword>
<organism evidence="4 5">
    <name type="scientific">Paenimyroides marinum</name>
    <dbReference type="NCBI Taxonomy" id="1159016"/>
    <lineage>
        <taxon>Bacteria</taxon>
        <taxon>Pseudomonadati</taxon>
        <taxon>Bacteroidota</taxon>
        <taxon>Flavobacteriia</taxon>
        <taxon>Flavobacteriales</taxon>
        <taxon>Flavobacteriaceae</taxon>
        <taxon>Paenimyroides</taxon>
    </lineage>
</organism>
<keyword evidence="2" id="KW-1133">Transmembrane helix</keyword>
<sequence>MAIPKKVMTFCYGMGASVVIIGALFKITHMEFGPLNGNNMLTVGLLVEAIIFAISAFEHEEDLDWARVYPELKGGAPRAMQVAGNVGVTGTVATTAVGGSQPVQIQTSSAPVYAAASTQSAVAVQQPTMERGLLSEKLDNILKEAKIDGNLMESLRDSIKNFEAAAKGIAPTVETVASSNRYAEEMAQAAQQLESLNSMYKVQLESATKNADINREVAENNLKLKEQMMSLTSNLSTLNAVYGGMLSAMGKTAN</sequence>
<dbReference type="OrthoDB" id="1466660at2"/>
<proteinExistence type="predicted"/>
<feature type="transmembrane region" description="Helical" evidence="2">
    <location>
        <begin position="7"/>
        <end position="27"/>
    </location>
</feature>
<feature type="domain" description="Gliding motility protein GldL-like N-terminal" evidence="3">
    <location>
        <begin position="11"/>
        <end position="74"/>
    </location>
</feature>
<dbReference type="NCBIfam" id="TIGR03513">
    <property type="entry name" value="GldL_gliding"/>
    <property type="match status" value="1"/>
</dbReference>
<feature type="transmembrane region" description="Helical" evidence="2">
    <location>
        <begin position="39"/>
        <end position="57"/>
    </location>
</feature>
<evidence type="ECO:0000256" key="1">
    <source>
        <dbReference type="SAM" id="Coils"/>
    </source>
</evidence>
<dbReference type="InterPro" id="IPR019852">
    <property type="entry name" value="Motility-assoc_prot_GldL"/>
</dbReference>
<dbReference type="InterPro" id="IPR055087">
    <property type="entry name" value="GldL-like_N"/>
</dbReference>
<keyword evidence="2" id="KW-0472">Membrane</keyword>